<keyword evidence="2" id="KW-1185">Reference proteome</keyword>
<proteinExistence type="predicted"/>
<organism evidence="1 2">
    <name type="scientific">Fusarium decemcellulare</name>
    <dbReference type="NCBI Taxonomy" id="57161"/>
    <lineage>
        <taxon>Eukaryota</taxon>
        <taxon>Fungi</taxon>
        <taxon>Dikarya</taxon>
        <taxon>Ascomycota</taxon>
        <taxon>Pezizomycotina</taxon>
        <taxon>Sordariomycetes</taxon>
        <taxon>Hypocreomycetidae</taxon>
        <taxon>Hypocreales</taxon>
        <taxon>Nectriaceae</taxon>
        <taxon>Fusarium</taxon>
        <taxon>Fusarium decemcellulare species complex</taxon>
    </lineage>
</organism>
<dbReference type="EMBL" id="JANRMS010000240">
    <property type="protein sequence ID" value="KAJ3543526.1"/>
    <property type="molecule type" value="Genomic_DNA"/>
</dbReference>
<name>A0ACC1SP01_9HYPO</name>
<dbReference type="Proteomes" id="UP001148629">
    <property type="component" value="Unassembled WGS sequence"/>
</dbReference>
<evidence type="ECO:0000313" key="2">
    <source>
        <dbReference type="Proteomes" id="UP001148629"/>
    </source>
</evidence>
<accession>A0ACC1SP01</accession>
<comment type="caution">
    <text evidence="1">The sequence shown here is derived from an EMBL/GenBank/DDBJ whole genome shotgun (WGS) entry which is preliminary data.</text>
</comment>
<reference evidence="1" key="1">
    <citation type="submission" date="2022-08" db="EMBL/GenBank/DDBJ databases">
        <title>Genome Sequence of Fusarium decemcellulare.</title>
        <authorList>
            <person name="Buettner E."/>
        </authorList>
    </citation>
    <scope>NUCLEOTIDE SEQUENCE</scope>
    <source>
        <strain evidence="1">Babe19</strain>
    </source>
</reference>
<protein>
    <submittedName>
        <fullName evidence="1">Uncharacterized protein</fullName>
    </submittedName>
</protein>
<evidence type="ECO:0000313" key="1">
    <source>
        <dbReference type="EMBL" id="KAJ3543526.1"/>
    </source>
</evidence>
<sequence>MDPTNPFLSPEEALALYGVADMGVTETMWPQLRDILLQDPSGMDRLNLRCIACNQRMTVGNDNSQHAACILPCGHMIGYKCCRRLYSDKPPRSTHTCPACSYDLIHPGCWHPHYGVLMHSSVDSFHLTPPTLPEDGGCLHHTCPDCSVEKLLEGLLDIYSSMNDDPSVWRRFDEGKVIRFIAYDDPNFRLEPTLSSPPIHLKGAQTPQYKNLQMPQWMRDIGETVLERFMLQMVNAWQSHRFYKLRLTMVLEVPMEQEQAAPQDAASFQPGALGGEPDVQPQPQTTLDTDEQPQSHPTLETEELAPRARRQSIVRRFFNRKH</sequence>
<gene>
    <name evidence="1" type="ORF">NM208_g3523</name>
</gene>